<name>A0A6G9Y5N5_9NOCA</name>
<dbReference type="Pfam" id="PF13459">
    <property type="entry name" value="Fer4_15"/>
    <property type="match status" value="1"/>
</dbReference>
<dbReference type="InterPro" id="IPR001080">
    <property type="entry name" value="3Fe4S_ferredoxin"/>
</dbReference>
<dbReference type="EMBL" id="CP046172">
    <property type="protein sequence ID" value="QIS08499.1"/>
    <property type="molecule type" value="Genomic_DNA"/>
</dbReference>
<reference evidence="9 10" key="1">
    <citation type="journal article" date="2019" name="ACS Chem. Biol.">
        <title>Identification and Mobilization of a Cryptic Antibiotic Biosynthesis Gene Locus from a Human-Pathogenic Nocardia Isolate.</title>
        <authorList>
            <person name="Herisse M."/>
            <person name="Ishida K."/>
            <person name="Porter J.L."/>
            <person name="Howden B."/>
            <person name="Hertweck C."/>
            <person name="Stinear T.P."/>
            <person name="Pidot S.J."/>
        </authorList>
    </citation>
    <scope>NUCLEOTIDE SEQUENCE [LARGE SCALE GENOMIC DNA]</scope>
    <source>
        <strain evidence="9 10">AUSMDU00012717</strain>
    </source>
</reference>
<keyword evidence="4 8" id="KW-0249">Electron transport</keyword>
<dbReference type="AlphaFoldDB" id="A0A6G9Y5N5"/>
<accession>A0A6G9Y5N5</accession>
<organism evidence="9 10">
    <name type="scientific">Nocardia arthritidis</name>
    <dbReference type="NCBI Taxonomy" id="228602"/>
    <lineage>
        <taxon>Bacteria</taxon>
        <taxon>Bacillati</taxon>
        <taxon>Actinomycetota</taxon>
        <taxon>Actinomycetes</taxon>
        <taxon>Mycobacteriales</taxon>
        <taxon>Nocardiaceae</taxon>
        <taxon>Nocardia</taxon>
    </lineage>
</organism>
<keyword evidence="7" id="KW-0003">3Fe-4S</keyword>
<evidence type="ECO:0000313" key="10">
    <source>
        <dbReference type="Proteomes" id="UP000503540"/>
    </source>
</evidence>
<dbReference type="SUPFAM" id="SSF54862">
    <property type="entry name" value="4Fe-4S ferredoxins"/>
    <property type="match status" value="1"/>
</dbReference>
<keyword evidence="5 8" id="KW-0408">Iron</keyword>
<dbReference type="InterPro" id="IPR051269">
    <property type="entry name" value="Fe-S_cluster_ET"/>
</dbReference>
<dbReference type="KEGG" id="nah:F5544_02895"/>
<dbReference type="GO" id="GO:0009055">
    <property type="term" value="F:electron transfer activity"/>
    <property type="evidence" value="ECO:0007669"/>
    <property type="project" value="UniProtKB-UniRule"/>
</dbReference>
<dbReference type="PRINTS" id="PR00352">
    <property type="entry name" value="3FE4SFRDOXIN"/>
</dbReference>
<evidence type="ECO:0000256" key="4">
    <source>
        <dbReference type="ARBA" id="ARBA00022982"/>
    </source>
</evidence>
<dbReference type="PANTHER" id="PTHR36923">
    <property type="entry name" value="FERREDOXIN"/>
    <property type="match status" value="1"/>
</dbReference>
<sequence>MFQYCQPMWPMTARVAPLACRLRTESDEGVLMKVIVDFDQCEANGICVGIAPDVFELDDEDQLHIRVAEVPADRLADVEDAVAQCPKAALRLG</sequence>
<comment type="cofactor">
    <cofactor evidence="1">
        <name>[3Fe-4S] cluster</name>
        <dbReference type="ChEBI" id="CHEBI:21137"/>
    </cofactor>
</comment>
<gene>
    <name evidence="9" type="ORF">F5544_02895</name>
</gene>
<dbReference type="GO" id="GO:0005506">
    <property type="term" value="F:iron ion binding"/>
    <property type="evidence" value="ECO:0007669"/>
    <property type="project" value="UniProtKB-UniRule"/>
</dbReference>
<proteinExistence type="predicted"/>
<dbReference type="Proteomes" id="UP000503540">
    <property type="component" value="Chromosome"/>
</dbReference>
<keyword evidence="2 8" id="KW-0813">Transport</keyword>
<evidence type="ECO:0000313" key="9">
    <source>
        <dbReference type="EMBL" id="QIS08499.1"/>
    </source>
</evidence>
<evidence type="ECO:0000256" key="7">
    <source>
        <dbReference type="ARBA" id="ARBA00023291"/>
    </source>
</evidence>
<protein>
    <recommendedName>
        <fullName evidence="8">Ferredoxin</fullName>
    </recommendedName>
</protein>
<comment type="function">
    <text evidence="8">Ferredoxins are iron-sulfur proteins that transfer electrons in a wide variety of metabolic reactions.</text>
</comment>
<dbReference type="PANTHER" id="PTHR36923:SF3">
    <property type="entry name" value="FERREDOXIN"/>
    <property type="match status" value="1"/>
</dbReference>
<evidence type="ECO:0000256" key="2">
    <source>
        <dbReference type="ARBA" id="ARBA00022448"/>
    </source>
</evidence>
<keyword evidence="3 8" id="KW-0479">Metal-binding</keyword>
<evidence type="ECO:0000256" key="1">
    <source>
        <dbReference type="ARBA" id="ARBA00001927"/>
    </source>
</evidence>
<evidence type="ECO:0000256" key="5">
    <source>
        <dbReference type="ARBA" id="ARBA00023004"/>
    </source>
</evidence>
<evidence type="ECO:0000256" key="8">
    <source>
        <dbReference type="RuleBase" id="RU368020"/>
    </source>
</evidence>
<keyword evidence="10" id="KW-1185">Reference proteome</keyword>
<keyword evidence="6 8" id="KW-0411">Iron-sulfur</keyword>
<dbReference type="Gene3D" id="3.30.70.20">
    <property type="match status" value="1"/>
</dbReference>
<evidence type="ECO:0000256" key="6">
    <source>
        <dbReference type="ARBA" id="ARBA00023014"/>
    </source>
</evidence>
<dbReference type="GO" id="GO:0051538">
    <property type="term" value="F:3 iron, 4 sulfur cluster binding"/>
    <property type="evidence" value="ECO:0007669"/>
    <property type="project" value="UniProtKB-KW"/>
</dbReference>
<evidence type="ECO:0000256" key="3">
    <source>
        <dbReference type="ARBA" id="ARBA00022723"/>
    </source>
</evidence>